<dbReference type="AlphaFoldDB" id="A0A7S8EB93"/>
<evidence type="ECO:0000313" key="3">
    <source>
        <dbReference type="Proteomes" id="UP000594468"/>
    </source>
</evidence>
<proteinExistence type="predicted"/>
<evidence type="ECO:0000313" key="2">
    <source>
        <dbReference type="EMBL" id="QPC83781.1"/>
    </source>
</evidence>
<gene>
    <name evidence="2" type="ORF">G4Y79_05220</name>
</gene>
<dbReference type="RefSeq" id="WP_195171845.1">
    <property type="nucleotide sequence ID" value="NZ_CP062983.1"/>
</dbReference>
<feature type="region of interest" description="Disordered" evidence="1">
    <location>
        <begin position="183"/>
        <end position="214"/>
    </location>
</feature>
<dbReference type="EMBL" id="CP062983">
    <property type="protein sequence ID" value="QPC83781.1"/>
    <property type="molecule type" value="Genomic_DNA"/>
</dbReference>
<sequence length="214" mass="24074">MKVEHAPWYRLQKNIIASTYIPGIRRVNQRRWAGDLVPDQWFAQCQPYEFDYLLLSEEQQGAGVMVPTDPTPDELEVLYLLFPAAFDVPPQAGDKQYARANWIKVHQSFYLPTTIDGIGMQGDLVEAPENGFRIVPGRYLEAIGDTAYMLAQTSRWGLFEETTLPTQRQQELLQIWPTALGESSLGESSSDSVTAFEAAQPESEELLSEDGSDV</sequence>
<name>A0A7S8EB93_9CHLR</name>
<feature type="compositionally biased region" description="Acidic residues" evidence="1">
    <location>
        <begin position="202"/>
        <end position="214"/>
    </location>
</feature>
<organism evidence="2 3">
    <name type="scientific">Phototrophicus methaneseepsis</name>
    <dbReference type="NCBI Taxonomy" id="2710758"/>
    <lineage>
        <taxon>Bacteria</taxon>
        <taxon>Bacillati</taxon>
        <taxon>Chloroflexota</taxon>
        <taxon>Candidatus Thermofontia</taxon>
        <taxon>Phototrophicales</taxon>
        <taxon>Phototrophicaceae</taxon>
        <taxon>Phototrophicus</taxon>
    </lineage>
</organism>
<evidence type="ECO:0000256" key="1">
    <source>
        <dbReference type="SAM" id="MobiDB-lite"/>
    </source>
</evidence>
<accession>A0A7S8EB93</accession>
<keyword evidence="3" id="KW-1185">Reference proteome</keyword>
<reference evidence="2 3" key="1">
    <citation type="submission" date="2020-02" db="EMBL/GenBank/DDBJ databases">
        <authorList>
            <person name="Zheng R.K."/>
            <person name="Sun C.M."/>
        </authorList>
    </citation>
    <scope>NUCLEOTIDE SEQUENCE [LARGE SCALE GENOMIC DNA]</scope>
    <source>
        <strain evidence="3">rifampicinis</strain>
    </source>
</reference>
<protein>
    <submittedName>
        <fullName evidence="2">Uncharacterized protein</fullName>
    </submittedName>
</protein>
<dbReference type="KEGG" id="pmet:G4Y79_05220"/>
<dbReference type="Proteomes" id="UP000594468">
    <property type="component" value="Chromosome"/>
</dbReference>